<dbReference type="Pfam" id="PF06253">
    <property type="entry name" value="MTTB"/>
    <property type="match status" value="1"/>
</dbReference>
<dbReference type="STRING" id="563192.HMPREF0179_00032"/>
<sequence length="172" mass="19210">MQAGAERALNRLMTALAGASVLFGQGMLETGLTFDIPTLLVDDEIIDYVLRMLAGFKVDATTLSTDLIKEVGPFGTYLAEMNTFEHLGDLSTYNLMNRRNYDMWAASGKPDLYGQARERAKEILATHKQKTPLSPEQVKAIRDVLVDAEGELGVADFWKGKEEKRFIDNDLY</sequence>
<evidence type="ECO:0000256" key="2">
    <source>
        <dbReference type="ARBA" id="ARBA00022603"/>
    </source>
</evidence>
<dbReference type="InterPro" id="IPR010426">
    <property type="entry name" value="MTTB_MeTrfase"/>
</dbReference>
<evidence type="ECO:0000256" key="1">
    <source>
        <dbReference type="ARBA" id="ARBA00007137"/>
    </source>
</evidence>
<accession>E5Y1H3</accession>
<gene>
    <name evidence="4" type="ORF">HMPREF0179_00032</name>
</gene>
<name>E5Y1H3_BILW3</name>
<evidence type="ECO:0000313" key="5">
    <source>
        <dbReference type="Proteomes" id="UP000006034"/>
    </source>
</evidence>
<dbReference type="HOGENOM" id="CLU_149838_0_0_7"/>
<dbReference type="InterPro" id="IPR038601">
    <property type="entry name" value="MttB-like_sf"/>
</dbReference>
<dbReference type="GO" id="GO:0032259">
    <property type="term" value="P:methylation"/>
    <property type="evidence" value="ECO:0007669"/>
    <property type="project" value="UniProtKB-KW"/>
</dbReference>
<comment type="similarity">
    <text evidence="1">Belongs to the trimethylamine methyltransferase family.</text>
</comment>
<dbReference type="AlphaFoldDB" id="E5Y1H3"/>
<comment type="caution">
    <text evidence="4">The sequence shown here is derived from an EMBL/GenBank/DDBJ whole genome shotgun (WGS) entry which is preliminary data.</text>
</comment>
<dbReference type="Proteomes" id="UP000006034">
    <property type="component" value="Unassembled WGS sequence"/>
</dbReference>
<dbReference type="GO" id="GO:0008168">
    <property type="term" value="F:methyltransferase activity"/>
    <property type="evidence" value="ECO:0007669"/>
    <property type="project" value="UniProtKB-KW"/>
</dbReference>
<protein>
    <recommendedName>
        <fullName evidence="6">Trimethylamine methyltransferase</fullName>
    </recommendedName>
</protein>
<reference evidence="4 5" key="1">
    <citation type="submission" date="2010-10" db="EMBL/GenBank/DDBJ databases">
        <authorList>
            <consortium name="The Broad Institute Genome Sequencing Platform"/>
            <person name="Ward D."/>
            <person name="Earl A."/>
            <person name="Feldgarden M."/>
            <person name="Young S.K."/>
            <person name="Gargeya S."/>
            <person name="Zeng Q."/>
            <person name="Alvarado L."/>
            <person name="Berlin A."/>
            <person name="Bochicchio J."/>
            <person name="Chapman S.B."/>
            <person name="Chen Z."/>
            <person name="Freedman E."/>
            <person name="Gellesch M."/>
            <person name="Goldberg J."/>
            <person name="Griggs A."/>
            <person name="Gujja S."/>
            <person name="Heilman E."/>
            <person name="Heiman D."/>
            <person name="Howarth C."/>
            <person name="Mehta T."/>
            <person name="Neiman D."/>
            <person name="Pearson M."/>
            <person name="Roberts A."/>
            <person name="Saif S."/>
            <person name="Shea T."/>
            <person name="Shenoy N."/>
            <person name="Sisk P."/>
            <person name="Stolte C."/>
            <person name="Sykes S."/>
            <person name="White J."/>
            <person name="Yandava C."/>
            <person name="Allen-Vercoe E."/>
            <person name="Sibley C."/>
            <person name="Ambrose C.E."/>
            <person name="Strauss J."/>
            <person name="Daigneault M."/>
            <person name="Haas B."/>
            <person name="Nusbaum C."/>
            <person name="Birren B."/>
        </authorList>
    </citation>
    <scope>NUCLEOTIDE SEQUENCE [LARGE SCALE GENOMIC DNA]</scope>
    <source>
        <strain evidence="4 5">3_1_6</strain>
    </source>
</reference>
<keyword evidence="3" id="KW-0808">Transferase</keyword>
<dbReference type="Gene3D" id="3.20.20.480">
    <property type="entry name" value="Trimethylamine methyltransferase-like"/>
    <property type="match status" value="1"/>
</dbReference>
<dbReference type="eggNOG" id="COG5598">
    <property type="taxonomic scope" value="Bacteria"/>
</dbReference>
<evidence type="ECO:0000313" key="4">
    <source>
        <dbReference type="EMBL" id="EFV46145.1"/>
    </source>
</evidence>
<dbReference type="GO" id="GO:0015948">
    <property type="term" value="P:methanogenesis"/>
    <property type="evidence" value="ECO:0007669"/>
    <property type="project" value="InterPro"/>
</dbReference>
<keyword evidence="2" id="KW-0489">Methyltransferase</keyword>
<evidence type="ECO:0000256" key="3">
    <source>
        <dbReference type="ARBA" id="ARBA00022679"/>
    </source>
</evidence>
<evidence type="ECO:0008006" key="6">
    <source>
        <dbReference type="Google" id="ProtNLM"/>
    </source>
</evidence>
<organism evidence="4 5">
    <name type="scientific">Bilophila wadsworthia (strain 3_1_6)</name>
    <dbReference type="NCBI Taxonomy" id="563192"/>
    <lineage>
        <taxon>Bacteria</taxon>
        <taxon>Pseudomonadati</taxon>
        <taxon>Thermodesulfobacteriota</taxon>
        <taxon>Desulfovibrionia</taxon>
        <taxon>Desulfovibrionales</taxon>
        <taxon>Desulfovibrionaceae</taxon>
        <taxon>Bilophila</taxon>
    </lineage>
</organism>
<keyword evidence="5" id="KW-1185">Reference proteome</keyword>
<dbReference type="EMBL" id="ADCP02000002">
    <property type="protein sequence ID" value="EFV46145.1"/>
    <property type="molecule type" value="Genomic_DNA"/>
</dbReference>
<reference evidence="4 5" key="2">
    <citation type="submission" date="2013-04" db="EMBL/GenBank/DDBJ databases">
        <title>The Genome Sequence of Bilophila wadsworthia 3_1_6.</title>
        <authorList>
            <consortium name="The Broad Institute Genomics Platform"/>
            <person name="Earl A."/>
            <person name="Ward D."/>
            <person name="Feldgarden M."/>
            <person name="Gevers D."/>
            <person name="Sibley C."/>
            <person name="Strauss J."/>
            <person name="Allen-Vercoe E."/>
            <person name="Walker B."/>
            <person name="Young S."/>
            <person name="Zeng Q."/>
            <person name="Gargeya S."/>
            <person name="Fitzgerald M."/>
            <person name="Haas B."/>
            <person name="Abouelleil A."/>
            <person name="Allen A.W."/>
            <person name="Alvarado L."/>
            <person name="Arachchi H.M."/>
            <person name="Berlin A.M."/>
            <person name="Chapman S.B."/>
            <person name="Gainer-Dewar J."/>
            <person name="Goldberg J."/>
            <person name="Griggs A."/>
            <person name="Gujja S."/>
            <person name="Hansen M."/>
            <person name="Howarth C."/>
            <person name="Imamovic A."/>
            <person name="Ireland A."/>
            <person name="Larimer J."/>
            <person name="McCowan C."/>
            <person name="Murphy C."/>
            <person name="Pearson M."/>
            <person name="Poon T.W."/>
            <person name="Priest M."/>
            <person name="Roberts A."/>
            <person name="Saif S."/>
            <person name="Shea T."/>
            <person name="Sisk P."/>
            <person name="Sykes S."/>
            <person name="Wortman J."/>
            <person name="Nusbaum C."/>
            <person name="Birren B."/>
        </authorList>
    </citation>
    <scope>NUCLEOTIDE SEQUENCE [LARGE SCALE GENOMIC DNA]</scope>
    <source>
        <strain evidence="4 5">3_1_6</strain>
    </source>
</reference>
<proteinExistence type="inferred from homology"/>